<evidence type="ECO:0000313" key="2">
    <source>
        <dbReference type="EMBL" id="MPN02568.1"/>
    </source>
</evidence>
<protein>
    <submittedName>
        <fullName evidence="2">Uncharacterized protein</fullName>
    </submittedName>
</protein>
<dbReference type="EMBL" id="VSSQ01048525">
    <property type="protein sequence ID" value="MPN02568.1"/>
    <property type="molecule type" value="Genomic_DNA"/>
</dbReference>
<keyword evidence="1" id="KW-0472">Membrane</keyword>
<reference evidence="2" key="1">
    <citation type="submission" date="2019-08" db="EMBL/GenBank/DDBJ databases">
        <authorList>
            <person name="Kucharzyk K."/>
            <person name="Murdoch R.W."/>
            <person name="Higgins S."/>
            <person name="Loffler F."/>
        </authorList>
    </citation>
    <scope>NUCLEOTIDE SEQUENCE</scope>
</reference>
<feature type="transmembrane region" description="Helical" evidence="1">
    <location>
        <begin position="99"/>
        <end position="121"/>
    </location>
</feature>
<feature type="transmembrane region" description="Helical" evidence="1">
    <location>
        <begin position="161"/>
        <end position="184"/>
    </location>
</feature>
<gene>
    <name evidence="2" type="ORF">SDC9_149784</name>
</gene>
<proteinExistence type="predicted"/>
<feature type="transmembrane region" description="Helical" evidence="1">
    <location>
        <begin position="60"/>
        <end position="79"/>
    </location>
</feature>
<comment type="caution">
    <text evidence="2">The sequence shown here is derived from an EMBL/GenBank/DDBJ whole genome shotgun (WGS) entry which is preliminary data.</text>
</comment>
<name>A0A645EKN3_9ZZZZ</name>
<keyword evidence="1" id="KW-1133">Transmembrane helix</keyword>
<feature type="transmembrane region" description="Helical" evidence="1">
    <location>
        <begin position="133"/>
        <end position="154"/>
    </location>
</feature>
<dbReference type="AlphaFoldDB" id="A0A645EKN3"/>
<sequence>MYTKEIHLARKTANWDPVFAGLTVFGLDFFNESWNGWVLAISGRSAVWTAPGETALRTTVGWNIEIMFMFAILGIVFYYTLPEDKNKKVFGISEKWLSAAVYTALCVFIECMLNKAGLLIWEYAWWNRTFAGVWLIYLLGYFIFFVGAIVIIGLKTKKQKLTMLGIIYAVPILMNLFGFGVMGWNY</sequence>
<organism evidence="2">
    <name type="scientific">bioreactor metagenome</name>
    <dbReference type="NCBI Taxonomy" id="1076179"/>
    <lineage>
        <taxon>unclassified sequences</taxon>
        <taxon>metagenomes</taxon>
        <taxon>ecological metagenomes</taxon>
    </lineage>
</organism>
<evidence type="ECO:0000256" key="1">
    <source>
        <dbReference type="SAM" id="Phobius"/>
    </source>
</evidence>
<keyword evidence="1" id="KW-0812">Transmembrane</keyword>
<accession>A0A645EKN3</accession>